<dbReference type="GeneID" id="54559538"/>
<protein>
    <submittedName>
        <fullName evidence="1">Uncharacterized protein</fullName>
    </submittedName>
</protein>
<gene>
    <name evidence="1" type="ORF">M409DRAFT_22281</name>
</gene>
<proteinExistence type="predicted"/>
<accession>A0A6A6CJR9</accession>
<sequence length="290" mass="33941">MTQNLTAAQRVWGIAELRENIYLQMDPKTLFNNLDGHNTAKEVYASKALRRKLYFEQLPELPYTVPAGNEAYEFTKWEPNRVLLPDNRSEFVFRTEILDDMCVTLKTFTRGTFANDGRPTNPTQLFNHTYRILHVTIEPYRTDYRPPRMLTEGFAKMMLTDRATEFRIEFRDPEKNSGNVFQREPWYKTAGPGTTVGDLARWAEEHCELLRVQEADLSPQQRLRQLENERGLEVFREYQREYRARCQQSTNERASLSCNGVPSIFGQSAEWYEKFFATGWDVSKMNTSAS</sequence>
<dbReference type="AlphaFoldDB" id="A0A6A6CJR9"/>
<name>A0A6A6CJR9_ZASCE</name>
<reference evidence="1" key="1">
    <citation type="journal article" date="2020" name="Stud. Mycol.">
        <title>101 Dothideomycetes genomes: a test case for predicting lifestyles and emergence of pathogens.</title>
        <authorList>
            <person name="Haridas S."/>
            <person name="Albert R."/>
            <person name="Binder M."/>
            <person name="Bloem J."/>
            <person name="Labutti K."/>
            <person name="Salamov A."/>
            <person name="Andreopoulos B."/>
            <person name="Baker S."/>
            <person name="Barry K."/>
            <person name="Bills G."/>
            <person name="Bluhm B."/>
            <person name="Cannon C."/>
            <person name="Castanera R."/>
            <person name="Culley D."/>
            <person name="Daum C."/>
            <person name="Ezra D."/>
            <person name="Gonzalez J."/>
            <person name="Henrissat B."/>
            <person name="Kuo A."/>
            <person name="Liang C."/>
            <person name="Lipzen A."/>
            <person name="Lutzoni F."/>
            <person name="Magnuson J."/>
            <person name="Mondo S."/>
            <person name="Nolan M."/>
            <person name="Ohm R."/>
            <person name="Pangilinan J."/>
            <person name="Park H.-J."/>
            <person name="Ramirez L."/>
            <person name="Alfaro M."/>
            <person name="Sun H."/>
            <person name="Tritt A."/>
            <person name="Yoshinaga Y."/>
            <person name="Zwiers L.-H."/>
            <person name="Turgeon B."/>
            <person name="Goodwin S."/>
            <person name="Spatafora J."/>
            <person name="Crous P."/>
            <person name="Grigoriev I."/>
        </authorList>
    </citation>
    <scope>NUCLEOTIDE SEQUENCE</scope>
    <source>
        <strain evidence="1">ATCC 36951</strain>
    </source>
</reference>
<evidence type="ECO:0000313" key="1">
    <source>
        <dbReference type="EMBL" id="KAF2167474.1"/>
    </source>
</evidence>
<keyword evidence="2" id="KW-1185">Reference proteome</keyword>
<organism evidence="1 2">
    <name type="scientific">Zasmidium cellare ATCC 36951</name>
    <dbReference type="NCBI Taxonomy" id="1080233"/>
    <lineage>
        <taxon>Eukaryota</taxon>
        <taxon>Fungi</taxon>
        <taxon>Dikarya</taxon>
        <taxon>Ascomycota</taxon>
        <taxon>Pezizomycotina</taxon>
        <taxon>Dothideomycetes</taxon>
        <taxon>Dothideomycetidae</taxon>
        <taxon>Mycosphaerellales</taxon>
        <taxon>Mycosphaerellaceae</taxon>
        <taxon>Zasmidium</taxon>
    </lineage>
</organism>
<dbReference type="RefSeq" id="XP_033668363.1">
    <property type="nucleotide sequence ID" value="XM_033806266.1"/>
</dbReference>
<dbReference type="Proteomes" id="UP000799537">
    <property type="component" value="Unassembled WGS sequence"/>
</dbReference>
<evidence type="ECO:0000313" key="2">
    <source>
        <dbReference type="Proteomes" id="UP000799537"/>
    </source>
</evidence>
<dbReference type="EMBL" id="ML993593">
    <property type="protein sequence ID" value="KAF2167474.1"/>
    <property type="molecule type" value="Genomic_DNA"/>
</dbReference>